<name>B8CDM3_THAPS</name>
<evidence type="ECO:0000256" key="5">
    <source>
        <dbReference type="ARBA" id="ARBA00022857"/>
    </source>
</evidence>
<evidence type="ECO:0000256" key="7">
    <source>
        <dbReference type="SAM" id="MobiDB-lite"/>
    </source>
</evidence>
<keyword evidence="5" id="KW-0521">NADP</keyword>
<reference evidence="8 9" key="1">
    <citation type="journal article" date="2004" name="Science">
        <title>The genome of the diatom Thalassiosira pseudonana: ecology, evolution, and metabolism.</title>
        <authorList>
            <person name="Armbrust E.V."/>
            <person name="Berges J.A."/>
            <person name="Bowler C."/>
            <person name="Green B.R."/>
            <person name="Martinez D."/>
            <person name="Putnam N.H."/>
            <person name="Zhou S."/>
            <person name="Allen A.E."/>
            <person name="Apt K.E."/>
            <person name="Bechner M."/>
            <person name="Brzezinski M.A."/>
            <person name="Chaal B.K."/>
            <person name="Chiovitti A."/>
            <person name="Davis A.K."/>
            <person name="Demarest M.S."/>
            <person name="Detter J.C."/>
            <person name="Glavina T."/>
            <person name="Goodstein D."/>
            <person name="Hadi M.Z."/>
            <person name="Hellsten U."/>
            <person name="Hildebrand M."/>
            <person name="Jenkins B.D."/>
            <person name="Jurka J."/>
            <person name="Kapitonov V.V."/>
            <person name="Kroger N."/>
            <person name="Lau W.W."/>
            <person name="Lane T.W."/>
            <person name="Larimer F.W."/>
            <person name="Lippmeier J.C."/>
            <person name="Lucas S."/>
            <person name="Medina M."/>
            <person name="Montsant A."/>
            <person name="Obornik M."/>
            <person name="Parker M.S."/>
            <person name="Palenik B."/>
            <person name="Pazour G.J."/>
            <person name="Richardson P.M."/>
            <person name="Rynearson T.A."/>
            <person name="Saito M.A."/>
            <person name="Schwartz D.C."/>
            <person name="Thamatrakoln K."/>
            <person name="Valentin K."/>
            <person name="Vardi A."/>
            <person name="Wilkerson F.P."/>
            <person name="Rokhsar D.S."/>
        </authorList>
    </citation>
    <scope>NUCLEOTIDE SEQUENCE [LARGE SCALE GENOMIC DNA]</scope>
    <source>
        <strain evidence="8 9">CCMP1335</strain>
    </source>
</reference>
<evidence type="ECO:0000256" key="2">
    <source>
        <dbReference type="ARBA" id="ARBA00022630"/>
    </source>
</evidence>
<gene>
    <name evidence="8" type="ORF">THAPSDRAFT_10254</name>
</gene>
<dbReference type="InterPro" id="IPR036188">
    <property type="entry name" value="FAD/NAD-bd_sf"/>
</dbReference>
<dbReference type="InParanoid" id="B8CDM3"/>
<dbReference type="GO" id="GO:0016491">
    <property type="term" value="F:oxidoreductase activity"/>
    <property type="evidence" value="ECO:0000318"/>
    <property type="project" value="GO_Central"/>
</dbReference>
<protein>
    <recommendedName>
        <fullName evidence="10">Amine oxidase domain-containing protein</fullName>
    </recommendedName>
</protein>
<feature type="compositionally biased region" description="Polar residues" evidence="7">
    <location>
        <begin position="23"/>
        <end position="34"/>
    </location>
</feature>
<evidence type="ECO:0008006" key="10">
    <source>
        <dbReference type="Google" id="ProtNLM"/>
    </source>
</evidence>
<feature type="region of interest" description="Disordered" evidence="7">
    <location>
        <begin position="16"/>
        <end position="50"/>
    </location>
</feature>
<dbReference type="Proteomes" id="UP000001449">
    <property type="component" value="Chromosome 15"/>
</dbReference>
<evidence type="ECO:0000256" key="4">
    <source>
        <dbReference type="ARBA" id="ARBA00022827"/>
    </source>
</evidence>
<reference evidence="8 9" key="2">
    <citation type="journal article" date="2008" name="Nature">
        <title>The Phaeodactylum genome reveals the evolutionary history of diatom genomes.</title>
        <authorList>
            <person name="Bowler C."/>
            <person name="Allen A.E."/>
            <person name="Badger J.H."/>
            <person name="Grimwood J."/>
            <person name="Jabbari K."/>
            <person name="Kuo A."/>
            <person name="Maheswari U."/>
            <person name="Martens C."/>
            <person name="Maumus F."/>
            <person name="Otillar R.P."/>
            <person name="Rayko E."/>
            <person name="Salamov A."/>
            <person name="Vandepoele K."/>
            <person name="Beszteri B."/>
            <person name="Gruber A."/>
            <person name="Heijde M."/>
            <person name="Katinka M."/>
            <person name="Mock T."/>
            <person name="Valentin K."/>
            <person name="Verret F."/>
            <person name="Berges J.A."/>
            <person name="Brownlee C."/>
            <person name="Cadoret J.P."/>
            <person name="Chiovitti A."/>
            <person name="Choi C.J."/>
            <person name="Coesel S."/>
            <person name="De Martino A."/>
            <person name="Detter J.C."/>
            <person name="Durkin C."/>
            <person name="Falciatore A."/>
            <person name="Fournet J."/>
            <person name="Haruta M."/>
            <person name="Huysman M.J."/>
            <person name="Jenkins B.D."/>
            <person name="Jiroutova K."/>
            <person name="Jorgensen R.E."/>
            <person name="Joubert Y."/>
            <person name="Kaplan A."/>
            <person name="Kroger N."/>
            <person name="Kroth P.G."/>
            <person name="La Roche J."/>
            <person name="Lindquist E."/>
            <person name="Lommer M."/>
            <person name="Martin-Jezequel V."/>
            <person name="Lopez P.J."/>
            <person name="Lucas S."/>
            <person name="Mangogna M."/>
            <person name="McGinnis K."/>
            <person name="Medlin L.K."/>
            <person name="Montsant A."/>
            <person name="Oudot-Le Secq M.P."/>
            <person name="Napoli C."/>
            <person name="Obornik M."/>
            <person name="Parker M.S."/>
            <person name="Petit J.L."/>
            <person name="Porcel B.M."/>
            <person name="Poulsen N."/>
            <person name="Robison M."/>
            <person name="Rychlewski L."/>
            <person name="Rynearson T.A."/>
            <person name="Schmutz J."/>
            <person name="Shapiro H."/>
            <person name="Siaut M."/>
            <person name="Stanley M."/>
            <person name="Sussman M.R."/>
            <person name="Taylor A.R."/>
            <person name="Vardi A."/>
            <person name="von Dassow P."/>
            <person name="Vyverman W."/>
            <person name="Willis A."/>
            <person name="Wyrwicz L.S."/>
            <person name="Rokhsar D.S."/>
            <person name="Weissenbach J."/>
            <person name="Armbrust E.V."/>
            <person name="Green B.R."/>
            <person name="Van de Peer Y."/>
            <person name="Grigoriev I.V."/>
        </authorList>
    </citation>
    <scope>NUCLEOTIDE SEQUENCE [LARGE SCALE GENOMIC DNA]</scope>
    <source>
        <strain evidence="8 9">CCMP1335</strain>
    </source>
</reference>
<dbReference type="PaxDb" id="35128-Thaps10254"/>
<keyword evidence="3" id="KW-0732">Signal</keyword>
<dbReference type="AlphaFoldDB" id="B8CDM3"/>
<comment type="similarity">
    <text evidence="1">Belongs to the carotenoid/retinoid oxidoreductase family. CrtISO subfamily.</text>
</comment>
<dbReference type="EMBL" id="CM000650">
    <property type="protein sequence ID" value="EED88639.1"/>
    <property type="molecule type" value="Genomic_DNA"/>
</dbReference>
<evidence type="ECO:0000313" key="9">
    <source>
        <dbReference type="Proteomes" id="UP000001449"/>
    </source>
</evidence>
<proteinExistence type="inferred from homology"/>
<dbReference type="PANTHER" id="PTHR46091">
    <property type="entry name" value="BLR7054 PROTEIN"/>
    <property type="match status" value="1"/>
</dbReference>
<evidence type="ECO:0000313" key="8">
    <source>
        <dbReference type="EMBL" id="EED88639.1"/>
    </source>
</evidence>
<dbReference type="SUPFAM" id="SSF51905">
    <property type="entry name" value="FAD/NAD(P)-binding domain"/>
    <property type="match status" value="1"/>
</dbReference>
<dbReference type="eggNOG" id="KOG4254">
    <property type="taxonomic scope" value="Eukaryota"/>
</dbReference>
<organism evidence="8 9">
    <name type="scientific">Thalassiosira pseudonana</name>
    <name type="common">Marine diatom</name>
    <name type="synonym">Cyclotella nana</name>
    <dbReference type="NCBI Taxonomy" id="35128"/>
    <lineage>
        <taxon>Eukaryota</taxon>
        <taxon>Sar</taxon>
        <taxon>Stramenopiles</taxon>
        <taxon>Ochrophyta</taxon>
        <taxon>Bacillariophyta</taxon>
        <taxon>Coscinodiscophyceae</taxon>
        <taxon>Thalassiosirophycidae</taxon>
        <taxon>Thalassiosirales</taxon>
        <taxon>Thalassiosiraceae</taxon>
        <taxon>Thalassiosira</taxon>
    </lineage>
</organism>
<dbReference type="GeneID" id="7443966"/>
<keyword evidence="2" id="KW-0285">Flavoprotein</keyword>
<dbReference type="InterPro" id="IPR052206">
    <property type="entry name" value="Retinol_saturase"/>
</dbReference>
<dbReference type="Pfam" id="PF13450">
    <property type="entry name" value="NAD_binding_8"/>
    <property type="match status" value="1"/>
</dbReference>
<keyword evidence="6" id="KW-0520">NAD</keyword>
<sequence length="648" mass="72143">MGFIVRGTRARSVVSSRLAVKGQSPNPLESQLTNWREPPRRPFSKVQTHASNQLQSEVMDSLSKISSSLLGDGKHTKVTTVATVAGLTLGTLFIARRIYLSWMKEFPSSDSLPSTNPVKQGFSIKSVSSTNWDVIVIGSGAGGLTTAALLSKEGKKVLVLEQHDIAGGNLHTFSEKGYEFDTGLHYVGGKVGDKSSSVRKQLDYVMDTDVEWEKMDDIYDVAICDEEQFNFCSSWKTLKVELKKKFPEESDAIDKHFQLVQSTVKLFPVFMGIKNLPTPLFRLVMWLFDSKLGVYRKTTKEVLESITSNRKLQGVLSYHYGDYGEHPSRGAFVMHSMICVHYRGGAYYPVGGPLSIAKSIATTIEKHGGKVLVRAPVSSVLVDEKNRAYGVVVKGKEVLAKTIVSSIGAPATFGKLLPESHRHLVSKQLESMKDNMIASNLTLMSMFVGISDPENSLALPKRNYWIHDSWDHDKNIEAFKKNPTKPPVFFVSFSSAKDPTYSSRNPGKQVALVVGPGFFDHVAVFQNERVKHRGKEYTDMKKEWEIVYMEAFLKQFPELKDKVDYVEFGTALSNDFYLGTNRGAVYGLSHTPERFNLQWLKPKTPIQNFYLTGQDVCSCGITGALVGGYLSAYAISPRCFLRTASLLN</sequence>
<dbReference type="STRING" id="35128.B8CDM3"/>
<dbReference type="RefSeq" id="XP_002294284.1">
    <property type="nucleotide sequence ID" value="XM_002294248.1"/>
</dbReference>
<accession>B8CDM3</accession>
<dbReference type="PANTHER" id="PTHR46091:SF3">
    <property type="entry name" value="AMINE OXIDASE DOMAIN-CONTAINING PROTEIN"/>
    <property type="match status" value="1"/>
</dbReference>
<dbReference type="KEGG" id="tps:THAPSDRAFT_10254"/>
<keyword evidence="4" id="KW-0274">FAD</keyword>
<dbReference type="HOGENOM" id="CLU_019722_1_0_1"/>
<dbReference type="Gene3D" id="3.50.50.60">
    <property type="entry name" value="FAD/NAD(P)-binding domain"/>
    <property type="match status" value="2"/>
</dbReference>
<evidence type="ECO:0000256" key="3">
    <source>
        <dbReference type="ARBA" id="ARBA00022729"/>
    </source>
</evidence>
<keyword evidence="9" id="KW-1185">Reference proteome</keyword>
<evidence type="ECO:0000256" key="6">
    <source>
        <dbReference type="ARBA" id="ARBA00023027"/>
    </source>
</evidence>
<dbReference type="OMA" id="EPWHPGK"/>
<evidence type="ECO:0000256" key="1">
    <source>
        <dbReference type="ARBA" id="ARBA00005855"/>
    </source>
</evidence>